<name>A0A016V327_9BILA</name>
<feature type="transmembrane region" description="Helical" evidence="1">
    <location>
        <begin position="129"/>
        <end position="150"/>
    </location>
</feature>
<keyword evidence="1" id="KW-1133">Transmembrane helix</keyword>
<feature type="transmembrane region" description="Helical" evidence="1">
    <location>
        <begin position="12"/>
        <end position="39"/>
    </location>
</feature>
<dbReference type="AlphaFoldDB" id="A0A016V327"/>
<reference evidence="3" key="1">
    <citation type="journal article" date="2015" name="Nat. Genet.">
        <title>The genome and transcriptome of the zoonotic hookworm Ancylostoma ceylanicum identify infection-specific gene families.</title>
        <authorList>
            <person name="Schwarz E.M."/>
            <person name="Hu Y."/>
            <person name="Antoshechkin I."/>
            <person name="Miller M.M."/>
            <person name="Sternberg P.W."/>
            <person name="Aroian R.V."/>
        </authorList>
    </citation>
    <scope>NUCLEOTIDE SEQUENCE</scope>
    <source>
        <strain evidence="3">HY135</strain>
    </source>
</reference>
<evidence type="ECO:0000313" key="3">
    <source>
        <dbReference type="Proteomes" id="UP000024635"/>
    </source>
</evidence>
<proteinExistence type="predicted"/>
<accession>A0A016V327</accession>
<keyword evidence="1" id="KW-0472">Membrane</keyword>
<dbReference type="EMBL" id="JARK01001355">
    <property type="protein sequence ID" value="EYC21422.1"/>
    <property type="molecule type" value="Genomic_DNA"/>
</dbReference>
<evidence type="ECO:0000313" key="2">
    <source>
        <dbReference type="EMBL" id="EYC21422.1"/>
    </source>
</evidence>
<sequence>MSFWFLFLFAYNFLQIFTFLLVWSMVLLMIFCLIAYFVYNRCPQNGLAFAVGVSTLTTSAILFELLHQYHGSSSRKSSGRDINWFGPIWRLNPFYILTSMFGELIVVMSSVCGRSVSEYVSGILHDQSWITAFVSVLLTVVVLGMSLFAITGYQINVGIQGITMSRTALRGGGGGSILSKLVFKEQ</sequence>
<keyword evidence="3" id="KW-1185">Reference proteome</keyword>
<dbReference type="OrthoDB" id="5807812at2759"/>
<feature type="transmembrane region" description="Helical" evidence="1">
    <location>
        <begin position="88"/>
        <end position="109"/>
    </location>
</feature>
<feature type="transmembrane region" description="Helical" evidence="1">
    <location>
        <begin position="45"/>
        <end position="67"/>
    </location>
</feature>
<evidence type="ECO:0000256" key="1">
    <source>
        <dbReference type="SAM" id="Phobius"/>
    </source>
</evidence>
<gene>
    <name evidence="2" type="primary">Acey_s0019.g3812</name>
    <name evidence="2" type="ORF">Y032_0019g3812</name>
</gene>
<dbReference type="Proteomes" id="UP000024635">
    <property type="component" value="Unassembled WGS sequence"/>
</dbReference>
<keyword evidence="1" id="KW-0812">Transmembrane</keyword>
<protein>
    <submittedName>
        <fullName evidence="2">Uncharacterized protein</fullName>
    </submittedName>
</protein>
<comment type="caution">
    <text evidence="2">The sequence shown here is derived from an EMBL/GenBank/DDBJ whole genome shotgun (WGS) entry which is preliminary data.</text>
</comment>
<organism evidence="2 3">
    <name type="scientific">Ancylostoma ceylanicum</name>
    <dbReference type="NCBI Taxonomy" id="53326"/>
    <lineage>
        <taxon>Eukaryota</taxon>
        <taxon>Metazoa</taxon>
        <taxon>Ecdysozoa</taxon>
        <taxon>Nematoda</taxon>
        <taxon>Chromadorea</taxon>
        <taxon>Rhabditida</taxon>
        <taxon>Rhabditina</taxon>
        <taxon>Rhabditomorpha</taxon>
        <taxon>Strongyloidea</taxon>
        <taxon>Ancylostomatidae</taxon>
        <taxon>Ancylostomatinae</taxon>
        <taxon>Ancylostoma</taxon>
    </lineage>
</organism>